<evidence type="ECO:0000256" key="1">
    <source>
        <dbReference type="SAM" id="SignalP"/>
    </source>
</evidence>
<protein>
    <recommendedName>
        <fullName evidence="4">Porin</fullName>
    </recommendedName>
</protein>
<comment type="caution">
    <text evidence="2">The sequence shown here is derived from an EMBL/GenBank/DDBJ whole genome shotgun (WGS) entry which is preliminary data.</text>
</comment>
<dbReference type="RefSeq" id="WP_377241842.1">
    <property type="nucleotide sequence ID" value="NZ_JBHLXP010000001.1"/>
</dbReference>
<reference evidence="2 3" key="1">
    <citation type="submission" date="2024-09" db="EMBL/GenBank/DDBJ databases">
        <authorList>
            <person name="Sun Q."/>
            <person name="Mori K."/>
        </authorList>
    </citation>
    <scope>NUCLEOTIDE SEQUENCE [LARGE SCALE GENOMIC DNA]</scope>
    <source>
        <strain evidence="2 3">KCTC 23315</strain>
    </source>
</reference>
<organism evidence="2 3">
    <name type="scientific">Rheinheimera tilapiae</name>
    <dbReference type="NCBI Taxonomy" id="875043"/>
    <lineage>
        <taxon>Bacteria</taxon>
        <taxon>Pseudomonadati</taxon>
        <taxon>Pseudomonadota</taxon>
        <taxon>Gammaproteobacteria</taxon>
        <taxon>Chromatiales</taxon>
        <taxon>Chromatiaceae</taxon>
        <taxon>Rheinheimera</taxon>
    </lineage>
</organism>
<proteinExistence type="predicted"/>
<evidence type="ECO:0008006" key="4">
    <source>
        <dbReference type="Google" id="ProtNLM"/>
    </source>
</evidence>
<dbReference type="SUPFAM" id="SSF56935">
    <property type="entry name" value="Porins"/>
    <property type="match status" value="1"/>
</dbReference>
<sequence>MLKSFQLSLSSGLLALCGAFSASAADSWQWHGFVAQGLMQAEQSNFVNDDGGISTDLTELGLNGSYKLSPDWRLSGQVMYLDGGNRYATGWRLDYLFLNWTAVNNFDWQLNLYAGRFKNMHWLYSSTRDVALTRPMIVLPQSVYFDAFRDIAVGSDGLALQSTNSTTFGELEFIWSYGATPINREMSQRVIATQIQGDTKQKFVHQATVFFRPADSQMQWGISLLDSDFSYRRAPVDMFFDGDFTVQRVMANWRYSAELWELSSELVQERVHASGFYLPVYERNQFAQGAFLLGSYNWSDSTRLYASYDWYTANKDDRGGALLPLQSGGLIPRYFGYQRDWGLGLTQDLAKQLRLKLEYHWITGTGRLGPNVVPAIEINRSRNHDLWAVQLMYWF</sequence>
<accession>A0ABV6BAX9</accession>
<name>A0ABV6BAX9_9GAMM</name>
<evidence type="ECO:0000313" key="2">
    <source>
        <dbReference type="EMBL" id="MFC0048033.1"/>
    </source>
</evidence>
<dbReference type="Proteomes" id="UP001589813">
    <property type="component" value="Unassembled WGS sequence"/>
</dbReference>
<feature type="signal peptide" evidence="1">
    <location>
        <begin position="1"/>
        <end position="24"/>
    </location>
</feature>
<keyword evidence="3" id="KW-1185">Reference proteome</keyword>
<keyword evidence="1" id="KW-0732">Signal</keyword>
<evidence type="ECO:0000313" key="3">
    <source>
        <dbReference type="Proteomes" id="UP001589813"/>
    </source>
</evidence>
<feature type="chain" id="PRO_5045101073" description="Porin" evidence="1">
    <location>
        <begin position="25"/>
        <end position="395"/>
    </location>
</feature>
<dbReference type="EMBL" id="JBHLXP010000001">
    <property type="protein sequence ID" value="MFC0048033.1"/>
    <property type="molecule type" value="Genomic_DNA"/>
</dbReference>
<gene>
    <name evidence="2" type="ORF">ACFFJP_07000</name>
</gene>